<dbReference type="EMBL" id="VCIW01000001">
    <property type="protein sequence ID" value="TLS54133.1"/>
    <property type="molecule type" value="Genomic_DNA"/>
</dbReference>
<dbReference type="CDD" id="cd05399">
    <property type="entry name" value="NT_Rel-Spo_like"/>
    <property type="match status" value="1"/>
</dbReference>
<dbReference type="InterPro" id="IPR043519">
    <property type="entry name" value="NT_sf"/>
</dbReference>
<protein>
    <recommendedName>
        <fullName evidence="2">RelA/SpoT domain-containing protein</fullName>
    </recommendedName>
</protein>
<dbReference type="PANTHER" id="PTHR41773:SF1">
    <property type="entry name" value="RELA_SPOT DOMAIN-CONTAINING PROTEIN"/>
    <property type="match status" value="1"/>
</dbReference>
<name>A0A5R9GLU6_9BACL</name>
<dbReference type="PANTHER" id="PTHR41773">
    <property type="entry name" value="GTP PYROPHOSPHATASE-RELATED"/>
    <property type="match status" value="1"/>
</dbReference>
<dbReference type="UniPathway" id="UPA00908">
    <property type="reaction ID" value="UER00884"/>
</dbReference>
<evidence type="ECO:0000259" key="2">
    <source>
        <dbReference type="SMART" id="SM00954"/>
    </source>
</evidence>
<sequence>MQLLQLPPDSLLKDVEVQIKNELDKIGLFYRIFSRVKTTESLLYKMEEKEYGPDKKLQDLFGVRIVLYFNDDIEICETVVTRKFQKIDESRDHPDSSTFKPTRTNLIFRLDEKTSNLIEPVTRKHFIDNTFELQLRTVFSEGWHEVEHDLRYKCKEEWEGYVDHSRTLNGLVATLETCDWSIVQLFTELSYRNYKDNNLIPMIRNKFRLRFANKPLDHDMEEVLKSDKELVKKLYRVDRDTVLFTLSKISISLPLTFDNIIYICNYLFMKNEEILELTPLILKEQLAKILVVDH</sequence>
<dbReference type="SUPFAM" id="SSF81301">
    <property type="entry name" value="Nucleotidyltransferase"/>
    <property type="match status" value="1"/>
</dbReference>
<dbReference type="Pfam" id="PF04607">
    <property type="entry name" value="RelA_SpoT"/>
    <property type="match status" value="1"/>
</dbReference>
<organism evidence="3 4">
    <name type="scientific">Paenibacillus antri</name>
    <dbReference type="NCBI Taxonomy" id="2582848"/>
    <lineage>
        <taxon>Bacteria</taxon>
        <taxon>Bacillati</taxon>
        <taxon>Bacillota</taxon>
        <taxon>Bacilli</taxon>
        <taxon>Bacillales</taxon>
        <taxon>Paenibacillaceae</taxon>
        <taxon>Paenibacillus</taxon>
    </lineage>
</organism>
<dbReference type="AlphaFoldDB" id="A0A5R9GLU6"/>
<comment type="pathway">
    <text evidence="1">Purine metabolism; ppGpp biosynthesis; ppGpp from GTP: step 1/2.</text>
</comment>
<gene>
    <name evidence="3" type="ORF">FE782_01950</name>
</gene>
<dbReference type="InterPro" id="IPR007685">
    <property type="entry name" value="RelA_SpoT"/>
</dbReference>
<reference evidence="3 4" key="1">
    <citation type="submission" date="2019-05" db="EMBL/GenBank/DDBJ databases">
        <authorList>
            <person name="Narsing Rao M.P."/>
            <person name="Li W.J."/>
        </authorList>
    </citation>
    <scope>NUCLEOTIDE SEQUENCE [LARGE SCALE GENOMIC DNA]</scope>
    <source>
        <strain evidence="3 4">SYSU_K30003</strain>
    </source>
</reference>
<evidence type="ECO:0000313" key="3">
    <source>
        <dbReference type="EMBL" id="TLS54133.1"/>
    </source>
</evidence>
<evidence type="ECO:0000313" key="4">
    <source>
        <dbReference type="Proteomes" id="UP000309676"/>
    </source>
</evidence>
<feature type="domain" description="RelA/SpoT" evidence="2">
    <location>
        <begin position="34"/>
        <end position="158"/>
    </location>
</feature>
<dbReference type="Gene3D" id="3.30.460.10">
    <property type="entry name" value="Beta Polymerase, domain 2"/>
    <property type="match status" value="1"/>
</dbReference>
<accession>A0A5R9GLU6</accession>
<dbReference type="OrthoDB" id="9801824at2"/>
<comment type="caution">
    <text evidence="3">The sequence shown here is derived from an EMBL/GenBank/DDBJ whole genome shotgun (WGS) entry which is preliminary data.</text>
</comment>
<dbReference type="GO" id="GO:0015970">
    <property type="term" value="P:guanosine tetraphosphate biosynthetic process"/>
    <property type="evidence" value="ECO:0007669"/>
    <property type="project" value="UniProtKB-UniPathway"/>
</dbReference>
<keyword evidence="4" id="KW-1185">Reference proteome</keyword>
<dbReference type="SMART" id="SM00954">
    <property type="entry name" value="RelA_SpoT"/>
    <property type="match status" value="1"/>
</dbReference>
<proteinExistence type="predicted"/>
<evidence type="ECO:0000256" key="1">
    <source>
        <dbReference type="ARBA" id="ARBA00004976"/>
    </source>
</evidence>
<dbReference type="RefSeq" id="WP_138191945.1">
    <property type="nucleotide sequence ID" value="NZ_VCIW01000001.1"/>
</dbReference>
<dbReference type="Proteomes" id="UP000309676">
    <property type="component" value="Unassembled WGS sequence"/>
</dbReference>